<reference evidence="1" key="1">
    <citation type="submission" date="2021-03" db="EMBL/GenBank/DDBJ databases">
        <title>Evolutionary innovations through gain and loss of genes in the ectomycorrhizal Boletales.</title>
        <authorList>
            <person name="Wu G."/>
            <person name="Miyauchi S."/>
            <person name="Morin E."/>
            <person name="Yang Z.-L."/>
            <person name="Xu J."/>
            <person name="Martin F.M."/>
        </authorList>
    </citation>
    <scope>NUCLEOTIDE SEQUENCE</scope>
    <source>
        <strain evidence="1">BR01</strain>
    </source>
</reference>
<dbReference type="EMBL" id="JAGFBS010000025">
    <property type="protein sequence ID" value="KAG6372830.1"/>
    <property type="molecule type" value="Genomic_DNA"/>
</dbReference>
<name>A0A8I3A7X0_9AGAM</name>
<evidence type="ECO:0000313" key="3">
    <source>
        <dbReference type="Proteomes" id="UP000683000"/>
    </source>
</evidence>
<dbReference type="EMBL" id="JAGFBS010000013">
    <property type="protein sequence ID" value="KAG6376000.1"/>
    <property type="molecule type" value="Genomic_DNA"/>
</dbReference>
<dbReference type="Proteomes" id="UP000683000">
    <property type="component" value="Unassembled WGS sequence"/>
</dbReference>
<dbReference type="AlphaFoldDB" id="A0A8I3A7X0"/>
<sequence>MSEESANAWKGEQISALITHLQTLSTYEDDTAKLWMEETERKAMVKQREMDHHVEYQKVKVFQSSHVNRAKEVAK</sequence>
<protein>
    <submittedName>
        <fullName evidence="1">Uncharacterized protein</fullName>
    </submittedName>
</protein>
<evidence type="ECO:0000313" key="2">
    <source>
        <dbReference type="EMBL" id="KAG6376000.1"/>
    </source>
</evidence>
<keyword evidence="3" id="KW-1185">Reference proteome</keyword>
<proteinExistence type="predicted"/>
<evidence type="ECO:0000313" key="1">
    <source>
        <dbReference type="EMBL" id="KAG6372830.1"/>
    </source>
</evidence>
<accession>A0A8I3A7X0</accession>
<organism evidence="1 3">
    <name type="scientific">Boletus reticuloceps</name>
    <dbReference type="NCBI Taxonomy" id="495285"/>
    <lineage>
        <taxon>Eukaryota</taxon>
        <taxon>Fungi</taxon>
        <taxon>Dikarya</taxon>
        <taxon>Basidiomycota</taxon>
        <taxon>Agaricomycotina</taxon>
        <taxon>Agaricomycetes</taxon>
        <taxon>Agaricomycetidae</taxon>
        <taxon>Boletales</taxon>
        <taxon>Boletineae</taxon>
        <taxon>Boletaceae</taxon>
        <taxon>Boletoideae</taxon>
        <taxon>Boletus</taxon>
    </lineage>
</organism>
<comment type="caution">
    <text evidence="1">The sequence shown here is derived from an EMBL/GenBank/DDBJ whole genome shotgun (WGS) entry which is preliminary data.</text>
</comment>
<gene>
    <name evidence="2" type="ORF">JVT61DRAFT_2884</name>
    <name evidence="1" type="ORF">JVT61DRAFT_7244</name>
</gene>